<accession>A0AAU7TDS3</accession>
<feature type="transmembrane region" description="Helical" evidence="1">
    <location>
        <begin position="58"/>
        <end position="79"/>
    </location>
</feature>
<gene>
    <name evidence="2" type="ORF">ABN611_01285</name>
</gene>
<dbReference type="EMBL" id="CP158165">
    <property type="protein sequence ID" value="XBV25053.1"/>
    <property type="molecule type" value="Genomic_DNA"/>
</dbReference>
<feature type="transmembrane region" description="Helical" evidence="1">
    <location>
        <begin position="244"/>
        <end position="263"/>
    </location>
</feature>
<protein>
    <recommendedName>
        <fullName evidence="3">DUF4407 domain-containing protein</fullName>
    </recommendedName>
</protein>
<name>A0AAU7TDS3_9ACTN</name>
<evidence type="ECO:0008006" key="3">
    <source>
        <dbReference type="Google" id="ProtNLM"/>
    </source>
</evidence>
<keyword evidence="1" id="KW-0812">Transmembrane</keyword>
<proteinExistence type="predicted"/>
<feature type="transmembrane region" description="Helical" evidence="1">
    <location>
        <begin position="91"/>
        <end position="113"/>
    </location>
</feature>
<sequence>MNWINRLRAAVAAAITQSGAKPASDAAPPDEEKTAAPASGGVNIYSAALEQMSTAIKWLIAALAAVAATMVAGSQLSSIGKLSWDDDRARLLVAVTSIAVAIALILVSIALLYRVQAPTNSDFLRLLELAAGVGMSRTDAEVRHRVEVDSSLHSGTGSLSSLMREYDAVRTEFHDLRKQEYAAEKEAVDGAGDTAAAEARLKVLAARIDVVGGRMDEYREALGYVAQLDKYLRVRERYRTTPRYVTALSILAALAFVAFAWAANPPEKPADAVAQRMVAAHLTLTDDGRKNLSQRIGKACADAATKDSGIPVVAVSSSDAGIEVIVAPSTDCPEPQRVVISSSDGTVLADNAAVTPLAPR</sequence>
<dbReference type="RefSeq" id="WP_350277868.1">
    <property type="nucleotide sequence ID" value="NZ_CP158165.1"/>
</dbReference>
<evidence type="ECO:0000313" key="2">
    <source>
        <dbReference type="EMBL" id="XBV25053.1"/>
    </source>
</evidence>
<reference evidence="2" key="1">
    <citation type="submission" date="2024-06" db="EMBL/GenBank/DDBJ databases">
        <title>Kribbella sp. strain HUAS MG21 genome sequences.</title>
        <authorList>
            <person name="Mo P."/>
        </authorList>
    </citation>
    <scope>NUCLEOTIDE SEQUENCE</scope>
    <source>
        <strain evidence="2">HUAS MG21</strain>
    </source>
</reference>
<keyword evidence="1" id="KW-1133">Transmembrane helix</keyword>
<organism evidence="2">
    <name type="scientific">Kribbella sp. HUAS MG21</name>
    <dbReference type="NCBI Taxonomy" id="3160966"/>
    <lineage>
        <taxon>Bacteria</taxon>
        <taxon>Bacillati</taxon>
        <taxon>Actinomycetota</taxon>
        <taxon>Actinomycetes</taxon>
        <taxon>Propionibacteriales</taxon>
        <taxon>Kribbellaceae</taxon>
        <taxon>Kribbella</taxon>
    </lineage>
</organism>
<keyword evidence="1" id="KW-0472">Membrane</keyword>
<evidence type="ECO:0000256" key="1">
    <source>
        <dbReference type="SAM" id="Phobius"/>
    </source>
</evidence>
<dbReference type="AlphaFoldDB" id="A0AAU7TDS3"/>